<evidence type="ECO:0000313" key="2">
    <source>
        <dbReference type="EMBL" id="SEK49424.1"/>
    </source>
</evidence>
<dbReference type="EMBL" id="FOBC01000002">
    <property type="protein sequence ID" value="SEK49424.1"/>
    <property type="molecule type" value="Genomic_DNA"/>
</dbReference>
<accession>A0A1H7HGN3</accession>
<sequence>MARNPIQFQPGLSLPAFLEQYGTEAQCQAALFQHRWPKGFVCPDCGNTTACRLSRGLYQCHRCHHQTALTAGTIFHATHLPLTTWFLAIYLLTQRKSGISALQLSRELGVSYNIAWKLKHKLLQVMHERNQGEKLSGRIELDDAYLGGERPGKRGRGAEHKLPFLAAVQTDAEGHPLRVQLRRVSGFTLTEIRRYAQQAIAPGSQVISDGLGCFRAFDTPLYVHDCHITGGGRASVENPEFNWVNTLLGNVKNAITGTYHAIRGQHAPRYLAEFEYRFNRRYDLKAMIPRFLTVAARTPPMPYRFLKMADSYA</sequence>
<name>A0A1H7HGN3_9GAMM</name>
<feature type="domain" description="ISXO2-like transposase" evidence="1">
    <location>
        <begin position="134"/>
        <end position="279"/>
    </location>
</feature>
<dbReference type="Pfam" id="PF12760">
    <property type="entry name" value="Zn_ribbon_IS1595"/>
    <property type="match status" value="1"/>
</dbReference>
<protein>
    <submittedName>
        <fullName evidence="2">Transposase zinc-ribbon domain-containing protein</fullName>
    </submittedName>
</protein>
<dbReference type="InterPro" id="IPR024442">
    <property type="entry name" value="Transposase_Zn_ribbon"/>
</dbReference>
<dbReference type="InterPro" id="IPR024445">
    <property type="entry name" value="Tnp_ISXO2-like"/>
</dbReference>
<gene>
    <name evidence="2" type="ORF">SAMN04488129_102214</name>
</gene>
<dbReference type="OrthoDB" id="7355934at2"/>
<dbReference type="RefSeq" id="WP_089710237.1">
    <property type="nucleotide sequence ID" value="NZ_FOBC01000002.1"/>
</dbReference>
<dbReference type="Proteomes" id="UP000198807">
    <property type="component" value="Unassembled WGS sequence"/>
</dbReference>
<dbReference type="GO" id="GO:0006412">
    <property type="term" value="P:translation"/>
    <property type="evidence" value="ECO:0007669"/>
    <property type="project" value="InterPro"/>
</dbReference>
<keyword evidence="3" id="KW-1185">Reference proteome</keyword>
<evidence type="ECO:0000313" key="3">
    <source>
        <dbReference type="Proteomes" id="UP000198807"/>
    </source>
</evidence>
<dbReference type="STRING" id="650850.SAMN04488129_102214"/>
<dbReference type="NCBIfam" id="NF033547">
    <property type="entry name" value="transpos_IS1595"/>
    <property type="match status" value="1"/>
</dbReference>
<reference evidence="3" key="1">
    <citation type="submission" date="2016-10" db="EMBL/GenBank/DDBJ databases">
        <authorList>
            <person name="Varghese N."/>
            <person name="Submissions S."/>
        </authorList>
    </citation>
    <scope>NUCLEOTIDE SEQUENCE [LARGE SCALE GENOMIC DNA]</scope>
    <source>
        <strain evidence="3">CGMCC 1.9150</strain>
    </source>
</reference>
<proteinExistence type="predicted"/>
<dbReference type="InterPro" id="IPR011332">
    <property type="entry name" value="Ribosomal_zn-bd"/>
</dbReference>
<organism evidence="2 3">
    <name type="scientific">Halomonas daqiaonensis</name>
    <dbReference type="NCBI Taxonomy" id="650850"/>
    <lineage>
        <taxon>Bacteria</taxon>
        <taxon>Pseudomonadati</taxon>
        <taxon>Pseudomonadota</taxon>
        <taxon>Gammaproteobacteria</taxon>
        <taxon>Oceanospirillales</taxon>
        <taxon>Halomonadaceae</taxon>
        <taxon>Halomonas</taxon>
    </lineage>
</organism>
<dbReference type="Pfam" id="PF12762">
    <property type="entry name" value="DDE_Tnp_IS1595"/>
    <property type="match status" value="1"/>
</dbReference>
<dbReference type="AlphaFoldDB" id="A0A1H7HGN3"/>
<dbReference type="SMART" id="SM01126">
    <property type="entry name" value="DDE_Tnp_IS1595"/>
    <property type="match status" value="1"/>
</dbReference>
<evidence type="ECO:0000259" key="1">
    <source>
        <dbReference type="SMART" id="SM01126"/>
    </source>
</evidence>
<dbReference type="SUPFAM" id="SSF57829">
    <property type="entry name" value="Zn-binding ribosomal proteins"/>
    <property type="match status" value="1"/>
</dbReference>